<keyword evidence="12" id="KW-1185">Reference proteome</keyword>
<evidence type="ECO:0000259" key="9">
    <source>
        <dbReference type="Pfam" id="PF18378"/>
    </source>
</evidence>
<dbReference type="InterPro" id="IPR044840">
    <property type="entry name" value="Nup188"/>
</dbReference>
<feature type="domain" description="Nuclear pore protein Nup188 C-terminal" evidence="9">
    <location>
        <begin position="1518"/>
        <end position="1864"/>
    </location>
</feature>
<evidence type="ECO:0000313" key="12">
    <source>
        <dbReference type="Proteomes" id="UP000490939"/>
    </source>
</evidence>
<evidence type="ECO:0000313" key="11">
    <source>
        <dbReference type="EMBL" id="KAE9977216.1"/>
    </source>
</evidence>
<keyword evidence="5" id="KW-0811">Translocation</keyword>
<feature type="domain" description="Nucleoporin Nup188 N-terminal subdomain III" evidence="10">
    <location>
        <begin position="758"/>
        <end position="1176"/>
    </location>
</feature>
<dbReference type="GO" id="GO:0006606">
    <property type="term" value="P:protein import into nucleus"/>
    <property type="evidence" value="ECO:0007669"/>
    <property type="project" value="TreeGrafter"/>
</dbReference>
<feature type="region of interest" description="Disordered" evidence="8">
    <location>
        <begin position="59"/>
        <end position="78"/>
    </location>
</feature>
<evidence type="ECO:0000256" key="4">
    <source>
        <dbReference type="ARBA" id="ARBA00022927"/>
    </source>
</evidence>
<comment type="subcellular location">
    <subcellularLocation>
        <location evidence="1">Nucleus</location>
        <location evidence="1">Nuclear pore complex</location>
    </subcellularLocation>
</comment>
<dbReference type="PANTHER" id="PTHR31431:SF1">
    <property type="entry name" value="NUCLEOPORIN NUP188"/>
    <property type="match status" value="1"/>
</dbReference>
<dbReference type="InterPro" id="IPR048883">
    <property type="entry name" value="Nup188_N-subdom_III"/>
</dbReference>
<dbReference type="Proteomes" id="UP000490939">
    <property type="component" value="Unassembled WGS sequence"/>
</dbReference>
<keyword evidence="2" id="KW-0813">Transport</keyword>
<dbReference type="Gene3D" id="1.25.10.70">
    <property type="match status" value="1"/>
</dbReference>
<evidence type="ECO:0000256" key="2">
    <source>
        <dbReference type="ARBA" id="ARBA00022448"/>
    </source>
</evidence>
<evidence type="ECO:0000256" key="7">
    <source>
        <dbReference type="ARBA" id="ARBA00023242"/>
    </source>
</evidence>
<dbReference type="OrthoDB" id="102511at2759"/>
<comment type="caution">
    <text evidence="11">The sequence shown here is derived from an EMBL/GenBank/DDBJ whole genome shotgun (WGS) entry which is preliminary data.</text>
</comment>
<evidence type="ECO:0000256" key="1">
    <source>
        <dbReference type="ARBA" id="ARBA00004567"/>
    </source>
</evidence>
<dbReference type="GO" id="GO:0017056">
    <property type="term" value="F:structural constituent of nuclear pore"/>
    <property type="evidence" value="ECO:0007669"/>
    <property type="project" value="InterPro"/>
</dbReference>
<keyword evidence="4" id="KW-0653">Protein transport</keyword>
<dbReference type="GO" id="GO:0051028">
    <property type="term" value="P:mRNA transport"/>
    <property type="evidence" value="ECO:0007669"/>
    <property type="project" value="UniProtKB-KW"/>
</dbReference>
<evidence type="ECO:0008006" key="13">
    <source>
        <dbReference type="Google" id="ProtNLM"/>
    </source>
</evidence>
<dbReference type="EMBL" id="WNWR01000477">
    <property type="protein sequence ID" value="KAE9977216.1"/>
    <property type="molecule type" value="Genomic_DNA"/>
</dbReference>
<dbReference type="PANTHER" id="PTHR31431">
    <property type="entry name" value="NUCLEOPORIN NUP188 HOMOLOG"/>
    <property type="match status" value="1"/>
</dbReference>
<dbReference type="Pfam" id="PF21093">
    <property type="entry name" value="Nup188_N-subdom_III"/>
    <property type="match status" value="1"/>
</dbReference>
<keyword evidence="7" id="KW-0539">Nucleus</keyword>
<evidence type="ECO:0000259" key="10">
    <source>
        <dbReference type="Pfam" id="PF21093"/>
    </source>
</evidence>
<sequence>MPHMEDQQYFPRLERCLKGDHLLLSWQEAYTSLCHPQNASSPGLQSFLAESTTQDILKNPFAPFEPHQGTDNGQPNSDFAARTAAIHVAPEENGPYDIKQIKTDALSLAQTLNIDKVAALRIVILEWQRQPTTRMLSRPLNEEDHQAPDDFLDISIFAPKSSTANAPTGPGEQPAKTFDSTYSRQLRHIKLAVTEASYVLAVSELKTRQYAVSRGEKEQAVDYVGKNLFEAASPFGDASQTIVNAVGGFRKCLDTLGMDGQHPTDKNKNLEKYWEDLEPFWYRTHLMRMVSYLQYIFTVADSSSLMPTSESVLAYFELMKKHDFFMNIDDTTVPGLAGLARKLQTMVQLASLALLRLDMALDSMDAVPGEVAYSSLAPGASHQDYLLNTDCIRKLHSIFEETASEGIHTAALSMLAWSCIYLALREAAQSSRRGSTDSNTSGAVPSPVQPSPDKRREAFRQALRAIRQDSGHPSQDLEQANLEQRNSFELIGTSAIVQFQVFAQITGIVSSLRSDFGTGVHETFDIRSRGTLLTLITAGASLVIYGEQTLSAVLAVIGGDRSYWDLADREVGKFDPVAQAFLENPAMMHRFLGESLGRYPEEATPYYRILRTLFLNSKLNYPTDTQLWQALVSAETFTRRLPQGFRMYDEAVDVVTGIEELLAQRLFGDLPYFISRNLDLSRQRSAITNGTSRARSSYGDNCVPAQTIGLPADESERPIVVAWNHQFSPLYYMTGCLYTVLAGNDWVDASTGCEVPLEDVSEIVSLLSVVIMTNKKSGKEESEAHQSLVDLLDTSFVEANPRLTLLAIVAEIFETQLQNQQVKPGDAVSMDLLIQCVRFFHAVAVCLPGRIWPILSRSKLLELDGNGGSLAAIVTSVEMINGQYDFLIGCIRLFDALVDASLRPGREDSQGPSKALSKLNPNAATHYGGETLPERMASTILTSFSKTLVSVYRNSRSWRYVSPSDRSVISTRLSQIFDRILHYTLGIDDEADMHLKAVTSILADSAIYLGEILLSTSPSHQLSETLIDMLVDGLGDVMQQQFLEAELWPINQVESALRLCSTALQIGVSRDVVDSCLEQALLKNAPILARLYAAHDGIKASVATLVRNMITLAGRSQSEPAALLGYMGPSTAQDFLAILGGLNRPMDNIATEIAIWKMLSAVVSSRQQRFAISLLTNTPQTQRPKKTGDKDVKKSRIIPVLSYALNELSSISAIPRKDTSALTRALAILEFVALCQNHWAWAVGEIRTHPRFIAGITSYVRSLHREEQDAPEDMCTETTIAATVAEVLAMYLHAAAQVGDADAVQKVAPHLQYFKKYGVASPVYAKLHVTMRDNLALKHGGVLPDSFKHTGAFDTELGDNYFYDVAFASKVLSMRKRTPAATVISAREEFRRANVNLSNVEAQIKLLKQWKFLVIQLSKATAGNNEVTELLIEVVKQCLQENAGSDLPERVFRRLRHHRTDLIMVLLQRLVSLDIKDAERVVEIKSLFPAAWETTRNHIGDDKFDFAYTTAEATEISPAFTTEDVKYYRSLLQIIFLTLQPLRKRSRAPPPQRGQNARSDVHAPKEAQQLIQVVLHVIVKGFRSLSSILHEDAEACVPNDFVLLTALLQTILDIPGIELLHSQIQLLFANNNISGYATSLFSWSDKLVVDGDPVFGELAILFLLEMSSVPLIAESMAVEGVLSQLTSARIMGFFQRTKGMGPFDEPARLHSIWTRGILPICLNLLDAVGAPLAAEVVSFLNHFPNQLSRLASDLGNRNSPVGTRPSDSHMTLSIASEVHSLSLISLVISRYSIAGPSTGTLMIDIPLLKWDKAGIKEDVDDWVRDRNSLGGSVLPGNEREAVLSQRGVLEERVWGELKAAAECLGAEGA</sequence>
<keyword evidence="6" id="KW-0906">Nuclear pore complex</keyword>
<feature type="compositionally biased region" description="Polar residues" evidence="8">
    <location>
        <begin position="432"/>
        <end position="443"/>
    </location>
</feature>
<evidence type="ECO:0000256" key="6">
    <source>
        <dbReference type="ARBA" id="ARBA00023132"/>
    </source>
</evidence>
<dbReference type="GO" id="GO:0006405">
    <property type="term" value="P:RNA export from nucleus"/>
    <property type="evidence" value="ECO:0007669"/>
    <property type="project" value="TreeGrafter"/>
</dbReference>
<evidence type="ECO:0000256" key="5">
    <source>
        <dbReference type="ARBA" id="ARBA00023010"/>
    </source>
</evidence>
<feature type="region of interest" description="Disordered" evidence="8">
    <location>
        <begin position="432"/>
        <end position="455"/>
    </location>
</feature>
<dbReference type="GO" id="GO:0044611">
    <property type="term" value="C:nuclear pore inner ring"/>
    <property type="evidence" value="ECO:0007669"/>
    <property type="project" value="TreeGrafter"/>
</dbReference>
<keyword evidence="3" id="KW-0509">mRNA transport</keyword>
<dbReference type="InterPro" id="IPR041634">
    <property type="entry name" value="Nup188_C"/>
</dbReference>
<name>A0A8H3Z280_VENIN</name>
<accession>A0A8H3Z280</accession>
<reference evidence="11 12" key="1">
    <citation type="submission" date="2019-07" db="EMBL/GenBank/DDBJ databases">
        <title>Venturia inaequalis Genome Resource.</title>
        <authorList>
            <person name="Lichtner F.J."/>
        </authorList>
    </citation>
    <scope>NUCLEOTIDE SEQUENCE [LARGE SCALE GENOMIC DNA]</scope>
    <source>
        <strain evidence="11 12">DMI_063113</strain>
    </source>
</reference>
<gene>
    <name evidence="11" type="ORF">EG327_007800</name>
</gene>
<dbReference type="Pfam" id="PF18378">
    <property type="entry name" value="Nup188_C"/>
    <property type="match status" value="1"/>
</dbReference>
<evidence type="ECO:0000256" key="8">
    <source>
        <dbReference type="SAM" id="MobiDB-lite"/>
    </source>
</evidence>
<proteinExistence type="predicted"/>
<evidence type="ECO:0000256" key="3">
    <source>
        <dbReference type="ARBA" id="ARBA00022816"/>
    </source>
</evidence>
<organism evidence="11 12">
    <name type="scientific">Venturia inaequalis</name>
    <name type="common">Apple scab fungus</name>
    <dbReference type="NCBI Taxonomy" id="5025"/>
    <lineage>
        <taxon>Eukaryota</taxon>
        <taxon>Fungi</taxon>
        <taxon>Dikarya</taxon>
        <taxon>Ascomycota</taxon>
        <taxon>Pezizomycotina</taxon>
        <taxon>Dothideomycetes</taxon>
        <taxon>Pleosporomycetidae</taxon>
        <taxon>Venturiales</taxon>
        <taxon>Venturiaceae</taxon>
        <taxon>Venturia</taxon>
    </lineage>
</organism>
<protein>
    <recommendedName>
        <fullName evidence="13">Nucleoporin</fullName>
    </recommendedName>
</protein>